<dbReference type="InterPro" id="IPR008533">
    <property type="entry name" value="DUF815"/>
</dbReference>
<dbReference type="SUPFAM" id="SSF52540">
    <property type="entry name" value="P-loop containing nucleoside triphosphate hydrolases"/>
    <property type="match status" value="1"/>
</dbReference>
<dbReference type="PANTHER" id="PTHR42935:SF1">
    <property type="entry name" value="SLR0930 PROTEIN"/>
    <property type="match status" value="1"/>
</dbReference>
<evidence type="ECO:0000259" key="1">
    <source>
        <dbReference type="SMART" id="SM00382"/>
    </source>
</evidence>
<reference evidence="2" key="1">
    <citation type="submission" date="2018-05" db="EMBL/GenBank/DDBJ databases">
        <authorList>
            <person name="Lanie J.A."/>
            <person name="Ng W.-L."/>
            <person name="Kazmierczak K.M."/>
            <person name="Andrzejewski T.M."/>
            <person name="Davidsen T.M."/>
            <person name="Wayne K.J."/>
            <person name="Tettelin H."/>
            <person name="Glass J.I."/>
            <person name="Rusch D."/>
            <person name="Podicherti R."/>
            <person name="Tsui H.-C.T."/>
            <person name="Winkler M.E."/>
        </authorList>
    </citation>
    <scope>NUCLEOTIDE SEQUENCE</scope>
</reference>
<dbReference type="AlphaFoldDB" id="A0A382A840"/>
<evidence type="ECO:0000313" key="2">
    <source>
        <dbReference type="EMBL" id="SVA97262.1"/>
    </source>
</evidence>
<dbReference type="CDD" id="cd00009">
    <property type="entry name" value="AAA"/>
    <property type="match status" value="1"/>
</dbReference>
<dbReference type="Gene3D" id="3.40.50.300">
    <property type="entry name" value="P-loop containing nucleotide triphosphate hydrolases"/>
    <property type="match status" value="1"/>
</dbReference>
<dbReference type="InterPro" id="IPR003593">
    <property type="entry name" value="AAA+_ATPase"/>
</dbReference>
<dbReference type="InterPro" id="IPR027417">
    <property type="entry name" value="P-loop_NTPase"/>
</dbReference>
<accession>A0A382A840</accession>
<dbReference type="SMART" id="SM00382">
    <property type="entry name" value="AAA"/>
    <property type="match status" value="1"/>
</dbReference>
<dbReference type="EMBL" id="UINC01024160">
    <property type="protein sequence ID" value="SVA97262.1"/>
    <property type="molecule type" value="Genomic_DNA"/>
</dbReference>
<proteinExistence type="predicted"/>
<organism evidence="2">
    <name type="scientific">marine metagenome</name>
    <dbReference type="NCBI Taxonomy" id="408172"/>
    <lineage>
        <taxon>unclassified sequences</taxon>
        <taxon>metagenomes</taxon>
        <taxon>ecological metagenomes</taxon>
    </lineage>
</organism>
<feature type="domain" description="AAA+ ATPase" evidence="1">
    <location>
        <begin position="84"/>
        <end position="192"/>
    </location>
</feature>
<dbReference type="PANTHER" id="PTHR42935">
    <property type="entry name" value="SLR0930 PROTEIN"/>
    <property type="match status" value="1"/>
</dbReference>
<feature type="non-terminal residue" evidence="2">
    <location>
        <position position="205"/>
    </location>
</feature>
<gene>
    <name evidence="2" type="ORF">METZ01_LOCUS150116</name>
</gene>
<protein>
    <recommendedName>
        <fullName evidence="1">AAA+ ATPase domain-containing protein</fullName>
    </recommendedName>
</protein>
<name>A0A382A840_9ZZZZ</name>
<sequence length="205" mass="22922">VKNSIENALTLAVDALRRVGRFLPESNPIDWKETAAAVWIRQGWSGALTPVVERNSITLENLLEIDRQKKSVVANTEQFCKGFPANNVLLWGARGTGKSSLIQSLINSFYNDGLRIIEIDKNSLRNIAVIVEEVRAEPYRFIVVCDDLSFEADDPSYKEIKSALEGSIVGTSSNILIYATSNRRHLLPEKMEDNLSASYERGEVH</sequence>
<dbReference type="Pfam" id="PF05673">
    <property type="entry name" value="DUF815"/>
    <property type="match status" value="1"/>
</dbReference>
<feature type="non-terminal residue" evidence="2">
    <location>
        <position position="1"/>
    </location>
</feature>